<dbReference type="AlphaFoldDB" id="A0A1H2CWT9"/>
<proteinExistence type="predicted"/>
<evidence type="ECO:0000313" key="3">
    <source>
        <dbReference type="Proteomes" id="UP000198688"/>
    </source>
</evidence>
<gene>
    <name evidence="2" type="ORF">SAMN04489716_7168</name>
</gene>
<accession>A0A1H2CWT9</accession>
<dbReference type="RefSeq" id="WP_092551373.1">
    <property type="nucleotide sequence ID" value="NZ_BOMJ01000050.1"/>
</dbReference>
<feature type="transmembrane region" description="Helical" evidence="1">
    <location>
        <begin position="35"/>
        <end position="53"/>
    </location>
</feature>
<dbReference type="OrthoDB" id="4246695at2"/>
<keyword evidence="1" id="KW-1133">Transmembrane helix</keyword>
<dbReference type="EMBL" id="LT629758">
    <property type="protein sequence ID" value="SDT75020.1"/>
    <property type="molecule type" value="Genomic_DNA"/>
</dbReference>
<keyword evidence="1" id="KW-0472">Membrane</keyword>
<keyword evidence="3" id="KW-1185">Reference proteome</keyword>
<protein>
    <submittedName>
        <fullName evidence="2">Uncharacterized protein</fullName>
    </submittedName>
</protein>
<reference evidence="2 3" key="1">
    <citation type="submission" date="2016-10" db="EMBL/GenBank/DDBJ databases">
        <authorList>
            <person name="de Groot N.N."/>
        </authorList>
    </citation>
    <scope>NUCLEOTIDE SEQUENCE [LARGE SCALE GENOMIC DNA]</scope>
    <source>
        <strain evidence="2 3">DSM 43941</strain>
    </source>
</reference>
<evidence type="ECO:0000256" key="1">
    <source>
        <dbReference type="SAM" id="Phobius"/>
    </source>
</evidence>
<evidence type="ECO:0000313" key="2">
    <source>
        <dbReference type="EMBL" id="SDT75020.1"/>
    </source>
</evidence>
<keyword evidence="1" id="KW-0812">Transmembrane</keyword>
<feature type="transmembrane region" description="Helical" evidence="1">
    <location>
        <begin position="86"/>
        <end position="113"/>
    </location>
</feature>
<sequence>MRSVLSVAVLSALSWFGWMGWDNEYQADGSGPYEAWQVAGCGASLIVILALAIRLGARPLAAAAAMTVAFTSAWSVTAASTDTSGLWVVGMILVLVGMAAGTAMISLGSRLLLRSSGS</sequence>
<dbReference type="Proteomes" id="UP000198688">
    <property type="component" value="Chromosome I"/>
</dbReference>
<name>A0A1H2CWT9_9ACTN</name>
<organism evidence="2 3">
    <name type="scientific">Actinoplanes derwentensis</name>
    <dbReference type="NCBI Taxonomy" id="113562"/>
    <lineage>
        <taxon>Bacteria</taxon>
        <taxon>Bacillati</taxon>
        <taxon>Actinomycetota</taxon>
        <taxon>Actinomycetes</taxon>
        <taxon>Micromonosporales</taxon>
        <taxon>Micromonosporaceae</taxon>
        <taxon>Actinoplanes</taxon>
    </lineage>
</organism>